<keyword evidence="2" id="KW-0472">Membrane</keyword>
<evidence type="ECO:0000256" key="1">
    <source>
        <dbReference type="SAM" id="MobiDB-lite"/>
    </source>
</evidence>
<organism evidence="3 4">
    <name type="scientific">Allochromatium vinosum (strain ATCC 17899 / DSM 180 / NBRC 103801 / NCIMB 10441 / D)</name>
    <name type="common">Chromatium vinosum</name>
    <dbReference type="NCBI Taxonomy" id="572477"/>
    <lineage>
        <taxon>Bacteria</taxon>
        <taxon>Pseudomonadati</taxon>
        <taxon>Pseudomonadota</taxon>
        <taxon>Gammaproteobacteria</taxon>
        <taxon>Chromatiales</taxon>
        <taxon>Chromatiaceae</taxon>
        <taxon>Allochromatium</taxon>
    </lineage>
</organism>
<evidence type="ECO:0000313" key="4">
    <source>
        <dbReference type="Proteomes" id="UP000001441"/>
    </source>
</evidence>
<reference evidence="3 4" key="1">
    <citation type="journal article" date="2011" name="Stand. Genomic Sci.">
        <title>Complete genome sequence of Allochromatium vinosum DSM 180(T).</title>
        <authorList>
            <person name="Weissgerber T."/>
            <person name="Zigann R."/>
            <person name="Bruce D."/>
            <person name="Chang Y.J."/>
            <person name="Detter J.C."/>
            <person name="Han C."/>
            <person name="Hauser L."/>
            <person name="Jeffries C.D."/>
            <person name="Land M."/>
            <person name="Munk A.C."/>
            <person name="Tapia R."/>
            <person name="Dahl C."/>
        </authorList>
    </citation>
    <scope>NUCLEOTIDE SEQUENCE [LARGE SCALE GENOMIC DNA]</scope>
    <source>
        <strain evidence="4">ATCC 17899 / DSM 180 / NBRC 103801 / NCIMB 10441 / D</strain>
    </source>
</reference>
<dbReference type="AlphaFoldDB" id="D3RTV2"/>
<feature type="transmembrane region" description="Helical" evidence="2">
    <location>
        <begin position="20"/>
        <end position="38"/>
    </location>
</feature>
<dbReference type="eggNOG" id="ENOG5033JUU">
    <property type="taxonomic scope" value="Bacteria"/>
</dbReference>
<gene>
    <name evidence="3" type="ordered locus">Alvin_1679</name>
</gene>
<evidence type="ECO:0000313" key="3">
    <source>
        <dbReference type="EMBL" id="ADC62611.1"/>
    </source>
</evidence>
<keyword evidence="2" id="KW-1133">Transmembrane helix</keyword>
<evidence type="ECO:0000256" key="2">
    <source>
        <dbReference type="SAM" id="Phobius"/>
    </source>
</evidence>
<dbReference type="KEGG" id="alv:Alvin_1679"/>
<protein>
    <submittedName>
        <fullName evidence="3">Carbon monoxide dehydrogenase subunit G</fullName>
    </submittedName>
</protein>
<keyword evidence="2" id="KW-0812">Transmembrane</keyword>
<keyword evidence="4" id="KW-1185">Reference proteome</keyword>
<dbReference type="STRING" id="572477.Alvin_1679"/>
<dbReference type="EMBL" id="CP001896">
    <property type="protein sequence ID" value="ADC62611.1"/>
    <property type="molecule type" value="Genomic_DNA"/>
</dbReference>
<sequence>MSQYSPQRHQHGVKKKLVEGVGGVLVGAALVLLMRGLVKRRSADTDPTPSTTPATSGDPA</sequence>
<feature type="region of interest" description="Disordered" evidence="1">
    <location>
        <begin position="39"/>
        <end position="60"/>
    </location>
</feature>
<dbReference type="HOGENOM" id="CLU_209517_0_0_6"/>
<name>D3RTV2_ALLVD</name>
<dbReference type="RefSeq" id="WP_012970885.1">
    <property type="nucleotide sequence ID" value="NC_013851.1"/>
</dbReference>
<proteinExistence type="predicted"/>
<dbReference type="Proteomes" id="UP000001441">
    <property type="component" value="Chromosome"/>
</dbReference>
<accession>D3RTV2</accession>
<feature type="compositionally biased region" description="Low complexity" evidence="1">
    <location>
        <begin position="45"/>
        <end position="60"/>
    </location>
</feature>